<name>A0A1G7A650_9PROT</name>
<evidence type="ECO:0000313" key="3">
    <source>
        <dbReference type="EMBL" id="SDE10299.1"/>
    </source>
</evidence>
<dbReference type="STRING" id="637679.GCA_001550055_01750"/>
<reference evidence="3 4" key="1">
    <citation type="submission" date="2016-10" db="EMBL/GenBank/DDBJ databases">
        <authorList>
            <person name="de Groot N.N."/>
        </authorList>
    </citation>
    <scope>NUCLEOTIDE SEQUENCE [LARGE SCALE GENOMIC DNA]</scope>
    <source>
        <strain evidence="3 4">CGMCC 1.9109</strain>
    </source>
</reference>
<feature type="signal peptide" evidence="2">
    <location>
        <begin position="1"/>
        <end position="21"/>
    </location>
</feature>
<evidence type="ECO:0008006" key="5">
    <source>
        <dbReference type="Google" id="ProtNLM"/>
    </source>
</evidence>
<organism evidence="3 4">
    <name type="scientific">Kordiimonas lacus</name>
    <dbReference type="NCBI Taxonomy" id="637679"/>
    <lineage>
        <taxon>Bacteria</taxon>
        <taxon>Pseudomonadati</taxon>
        <taxon>Pseudomonadota</taxon>
        <taxon>Alphaproteobacteria</taxon>
        <taxon>Kordiimonadales</taxon>
        <taxon>Kordiimonadaceae</taxon>
        <taxon>Kordiimonas</taxon>
    </lineage>
</organism>
<dbReference type="Proteomes" id="UP000183685">
    <property type="component" value="Unassembled WGS sequence"/>
</dbReference>
<protein>
    <recommendedName>
        <fullName evidence="5">Thioredoxin family protein</fullName>
    </recommendedName>
</protein>
<dbReference type="RefSeq" id="WP_068303939.1">
    <property type="nucleotide sequence ID" value="NZ_FNAK01000004.1"/>
</dbReference>
<feature type="chain" id="PRO_5010292330" description="Thioredoxin family protein" evidence="2">
    <location>
        <begin position="22"/>
        <end position="272"/>
    </location>
</feature>
<dbReference type="OrthoDB" id="7629852at2"/>
<accession>A0A1G7A650</accession>
<keyword evidence="4" id="KW-1185">Reference proteome</keyword>
<gene>
    <name evidence="3" type="ORF">SAMN04488071_2107</name>
</gene>
<evidence type="ECO:0000313" key="4">
    <source>
        <dbReference type="Proteomes" id="UP000183685"/>
    </source>
</evidence>
<dbReference type="AlphaFoldDB" id="A0A1G7A650"/>
<feature type="region of interest" description="Disordered" evidence="1">
    <location>
        <begin position="251"/>
        <end position="272"/>
    </location>
</feature>
<dbReference type="Gene3D" id="3.40.30.10">
    <property type="entry name" value="Glutaredoxin"/>
    <property type="match status" value="1"/>
</dbReference>
<keyword evidence="2" id="KW-0732">Signal</keyword>
<evidence type="ECO:0000256" key="2">
    <source>
        <dbReference type="SAM" id="SignalP"/>
    </source>
</evidence>
<dbReference type="InterPro" id="IPR036249">
    <property type="entry name" value="Thioredoxin-like_sf"/>
</dbReference>
<proteinExistence type="predicted"/>
<sequence length="272" mass="29865">MYKLAIALFAGMFGLQDPALASGFEPEDAEGQSSYHFNTDAPFKPSADAMTDVDAALMRARASGKLAMIVMGANWCHDSMGFIEHLNKPEVAAVVKAGYEVQIVDVGYLDHGLHVATRFGLPVIYGTPTVLVIEPETETLLNADTVNIWRDAAAMPTDKVISLFAGQDRTPTAAPVPTGELARLMTEIKEFESKQAARIYGGFAIVGPMLAADERPEHFGAYWTQLRDLRYSITEDLARLRDEARSRTAAGETGITLDYPDYPPFDWEKESR</sequence>
<dbReference type="EMBL" id="FNAK01000004">
    <property type="protein sequence ID" value="SDE10299.1"/>
    <property type="molecule type" value="Genomic_DNA"/>
</dbReference>
<dbReference type="SUPFAM" id="SSF52833">
    <property type="entry name" value="Thioredoxin-like"/>
    <property type="match status" value="1"/>
</dbReference>
<evidence type="ECO:0000256" key="1">
    <source>
        <dbReference type="SAM" id="MobiDB-lite"/>
    </source>
</evidence>